<protein>
    <submittedName>
        <fullName evidence="1">Uncharacterized protein</fullName>
    </submittedName>
</protein>
<organism evidence="1 2">
    <name type="scientific">Portunus trituberculatus</name>
    <name type="common">Swimming crab</name>
    <name type="synonym">Neptunus trituberculatus</name>
    <dbReference type="NCBI Taxonomy" id="210409"/>
    <lineage>
        <taxon>Eukaryota</taxon>
        <taxon>Metazoa</taxon>
        <taxon>Ecdysozoa</taxon>
        <taxon>Arthropoda</taxon>
        <taxon>Crustacea</taxon>
        <taxon>Multicrustacea</taxon>
        <taxon>Malacostraca</taxon>
        <taxon>Eumalacostraca</taxon>
        <taxon>Eucarida</taxon>
        <taxon>Decapoda</taxon>
        <taxon>Pleocyemata</taxon>
        <taxon>Brachyura</taxon>
        <taxon>Eubrachyura</taxon>
        <taxon>Portunoidea</taxon>
        <taxon>Portunidae</taxon>
        <taxon>Portuninae</taxon>
        <taxon>Portunus</taxon>
    </lineage>
</organism>
<accession>A0A5B7FQB6</accession>
<reference evidence="1 2" key="1">
    <citation type="submission" date="2019-05" db="EMBL/GenBank/DDBJ databases">
        <title>Another draft genome of Portunus trituberculatus and its Hox gene families provides insights of decapod evolution.</title>
        <authorList>
            <person name="Jeong J.-H."/>
            <person name="Song I."/>
            <person name="Kim S."/>
            <person name="Choi T."/>
            <person name="Kim D."/>
            <person name="Ryu S."/>
            <person name="Kim W."/>
        </authorList>
    </citation>
    <scope>NUCLEOTIDE SEQUENCE [LARGE SCALE GENOMIC DNA]</scope>
    <source>
        <tissue evidence="1">Muscle</tissue>
    </source>
</reference>
<proteinExistence type="predicted"/>
<sequence length="77" mass="8786">MKRDEITSVIQCYKLGLNSHETRVETGACTVRRLVAKFKTNDELGLTSGRQSPNMMPVKLYRFPIAVLVSMATWIQR</sequence>
<evidence type="ECO:0000313" key="2">
    <source>
        <dbReference type="Proteomes" id="UP000324222"/>
    </source>
</evidence>
<dbReference type="Proteomes" id="UP000324222">
    <property type="component" value="Unassembled WGS sequence"/>
</dbReference>
<name>A0A5B7FQB6_PORTR</name>
<dbReference type="AlphaFoldDB" id="A0A5B7FQB6"/>
<keyword evidence="2" id="KW-1185">Reference proteome</keyword>
<dbReference type="EMBL" id="VSRR010007847">
    <property type="protein sequence ID" value="MPC47645.1"/>
    <property type="molecule type" value="Genomic_DNA"/>
</dbReference>
<evidence type="ECO:0000313" key="1">
    <source>
        <dbReference type="EMBL" id="MPC47645.1"/>
    </source>
</evidence>
<gene>
    <name evidence="1" type="ORF">E2C01_041398</name>
</gene>
<comment type="caution">
    <text evidence="1">The sequence shown here is derived from an EMBL/GenBank/DDBJ whole genome shotgun (WGS) entry which is preliminary data.</text>
</comment>